<evidence type="ECO:0000313" key="1">
    <source>
        <dbReference type="EMBL" id="RMX61394.1"/>
    </source>
</evidence>
<protein>
    <submittedName>
        <fullName evidence="1">Uncharacterized protein</fullName>
    </submittedName>
</protein>
<evidence type="ECO:0000313" key="2">
    <source>
        <dbReference type="Proteomes" id="UP000275408"/>
    </source>
</evidence>
<proteinExistence type="predicted"/>
<dbReference type="AlphaFoldDB" id="A0A3M6V763"/>
<keyword evidence="2" id="KW-1185">Reference proteome</keyword>
<dbReference type="Proteomes" id="UP000275408">
    <property type="component" value="Unassembled WGS sequence"/>
</dbReference>
<dbReference type="EMBL" id="RCHS01000021">
    <property type="protein sequence ID" value="RMX61394.1"/>
    <property type="molecule type" value="Genomic_DNA"/>
</dbReference>
<sequence>MPEISKREPTELIVNHEHGVLKYLWVGSRNLQNNVKLKAIVELTDDFVLMKGEDVDTERCTKYNRHLPKVLTSIFVKWQSIAFG</sequence>
<gene>
    <name evidence="1" type="ORF">pdam_00018291</name>
</gene>
<comment type="caution">
    <text evidence="1">The sequence shown here is derived from an EMBL/GenBank/DDBJ whole genome shotgun (WGS) entry which is preliminary data.</text>
</comment>
<accession>A0A3M6V763</accession>
<organism evidence="1 2">
    <name type="scientific">Pocillopora damicornis</name>
    <name type="common">Cauliflower coral</name>
    <name type="synonym">Millepora damicornis</name>
    <dbReference type="NCBI Taxonomy" id="46731"/>
    <lineage>
        <taxon>Eukaryota</taxon>
        <taxon>Metazoa</taxon>
        <taxon>Cnidaria</taxon>
        <taxon>Anthozoa</taxon>
        <taxon>Hexacorallia</taxon>
        <taxon>Scleractinia</taxon>
        <taxon>Astrocoeniina</taxon>
        <taxon>Pocilloporidae</taxon>
        <taxon>Pocillopora</taxon>
    </lineage>
</organism>
<name>A0A3M6V763_POCDA</name>
<reference evidence="1 2" key="1">
    <citation type="journal article" date="2018" name="Sci. Rep.">
        <title>Comparative analysis of the Pocillopora damicornis genome highlights role of immune system in coral evolution.</title>
        <authorList>
            <person name="Cunning R."/>
            <person name="Bay R.A."/>
            <person name="Gillette P."/>
            <person name="Baker A.C."/>
            <person name="Traylor-Knowles N."/>
        </authorList>
    </citation>
    <scope>NUCLEOTIDE SEQUENCE [LARGE SCALE GENOMIC DNA]</scope>
    <source>
        <strain evidence="1">RSMAS</strain>
        <tissue evidence="1">Whole animal</tissue>
    </source>
</reference>